<protein>
    <submittedName>
        <fullName evidence="2">Xanthine dehydrogenase family protein molybdopterin-binding subunit</fullName>
    </submittedName>
</protein>
<dbReference type="InterPro" id="IPR046867">
    <property type="entry name" value="AldOxase/xan_DH_MoCoBD2"/>
</dbReference>
<dbReference type="RefSeq" id="WP_138326262.1">
    <property type="nucleotide sequence ID" value="NZ_VCDI01000003.1"/>
</dbReference>
<dbReference type="Gene3D" id="3.90.1170.50">
    <property type="entry name" value="Aldehyde oxidase/xanthine dehydrogenase, a/b hammerhead"/>
    <property type="match status" value="1"/>
</dbReference>
<name>A0A5R9J5H1_9PROT</name>
<dbReference type="PANTHER" id="PTHR47495:SF2">
    <property type="entry name" value="ALDEHYDE DEHYDROGENASE"/>
    <property type="match status" value="1"/>
</dbReference>
<evidence type="ECO:0000313" key="3">
    <source>
        <dbReference type="Proteomes" id="UP000305654"/>
    </source>
</evidence>
<dbReference type="InterPro" id="IPR000674">
    <property type="entry name" value="Ald_Oxase/Xan_DH_a/b"/>
</dbReference>
<dbReference type="InterPro" id="IPR008274">
    <property type="entry name" value="AldOxase/xan_DH_MoCoBD1"/>
</dbReference>
<evidence type="ECO:0000313" key="2">
    <source>
        <dbReference type="EMBL" id="TLU72802.1"/>
    </source>
</evidence>
<comment type="caution">
    <text evidence="2">The sequence shown here is derived from an EMBL/GenBank/DDBJ whole genome shotgun (WGS) entry which is preliminary data.</text>
</comment>
<dbReference type="Pfam" id="PF20256">
    <property type="entry name" value="MoCoBD_2"/>
    <property type="match status" value="2"/>
</dbReference>
<dbReference type="InterPro" id="IPR037165">
    <property type="entry name" value="AldOxase/xan_DH_Mopterin-bd_sf"/>
</dbReference>
<keyword evidence="3" id="KW-1185">Reference proteome</keyword>
<dbReference type="Proteomes" id="UP000305654">
    <property type="component" value="Unassembled WGS sequence"/>
</dbReference>
<dbReference type="PIRSF" id="PIRSF036389">
    <property type="entry name" value="IOR_B"/>
    <property type="match status" value="1"/>
</dbReference>
<dbReference type="InterPro" id="IPR006311">
    <property type="entry name" value="TAT_signal"/>
</dbReference>
<dbReference type="SMART" id="SM01008">
    <property type="entry name" value="Ald_Xan_dh_C"/>
    <property type="match status" value="1"/>
</dbReference>
<dbReference type="InterPro" id="IPR012368">
    <property type="entry name" value="OxRdtase_Mopterin-bd_su_IorB"/>
</dbReference>
<feature type="domain" description="Aldehyde oxidase/xanthine dehydrogenase a/b hammerhead" evidence="1">
    <location>
        <begin position="224"/>
        <end position="302"/>
    </location>
</feature>
<organism evidence="2 3">
    <name type="scientific">Lichenicoccus roseus</name>
    <dbReference type="NCBI Taxonomy" id="2683649"/>
    <lineage>
        <taxon>Bacteria</taxon>
        <taxon>Pseudomonadati</taxon>
        <taxon>Pseudomonadota</taxon>
        <taxon>Alphaproteobacteria</taxon>
        <taxon>Acetobacterales</taxon>
        <taxon>Acetobacteraceae</taxon>
        <taxon>Lichenicoccus</taxon>
    </lineage>
</organism>
<dbReference type="InterPro" id="IPR052516">
    <property type="entry name" value="N-heterocyclic_Hydroxylase"/>
</dbReference>
<dbReference type="SUPFAM" id="SSF56003">
    <property type="entry name" value="Molybdenum cofactor-binding domain"/>
    <property type="match status" value="2"/>
</dbReference>
<dbReference type="PROSITE" id="PS51318">
    <property type="entry name" value="TAT"/>
    <property type="match status" value="1"/>
</dbReference>
<dbReference type="EMBL" id="VCDI01000003">
    <property type="protein sequence ID" value="TLU72802.1"/>
    <property type="molecule type" value="Genomic_DNA"/>
</dbReference>
<dbReference type="GO" id="GO:0016491">
    <property type="term" value="F:oxidoreductase activity"/>
    <property type="evidence" value="ECO:0007669"/>
    <property type="project" value="InterPro"/>
</dbReference>
<evidence type="ECO:0000259" key="1">
    <source>
        <dbReference type="SMART" id="SM01008"/>
    </source>
</evidence>
<dbReference type="PANTHER" id="PTHR47495">
    <property type="entry name" value="ALDEHYDE DEHYDROGENASE"/>
    <property type="match status" value="1"/>
</dbReference>
<dbReference type="OrthoDB" id="9767994at2"/>
<proteinExistence type="predicted"/>
<dbReference type="Pfam" id="PF02738">
    <property type="entry name" value="MoCoBD_1"/>
    <property type="match status" value="1"/>
</dbReference>
<dbReference type="Gene3D" id="3.30.365.10">
    <property type="entry name" value="Aldehyde oxidase/xanthine dehydrogenase, molybdopterin binding domain"/>
    <property type="match status" value="5"/>
</dbReference>
<gene>
    <name evidence="2" type="ORF">FE263_12365</name>
</gene>
<dbReference type="AlphaFoldDB" id="A0A5R9J5H1"/>
<accession>A0A5R9J5H1</accession>
<sequence length="735" mass="76888">MNAIAPGTSRRALLKGGAAAGGGLLLGMFLPGLARVAVAQDAGGPSGSGGPGTAAAGFAPNAYIRIDPAGAVTLIMPDTESGQGIWTSTAMLLAEELEVGMDQVKLQAAPPDNKLYASPLLGEQATGGSASTRADWIPLRKAGAAARTMLIQAAAQRWSVDPATCQASKAMVTHAESGRSLSYGELADEAGRQPVPKDVKLKDPATFRLIGTPQKRLDTPAKVNGTAVFGIDMKLPGLKIGTVSASPVRGGRLVSINEAAARSVPGVQDVVRLDDAYAVIGDHMWAAKMGLQAAAPVWDDGPNAGVSSASLTQALDAASRGDGVVAKQKGDPASAIKSAAKSIDVVYELPFLSHAPMEPINTTIHVRPDGADLWVGTQVPVRALMAVAHETGLPPEKIQVHNQIMGGAFGRRLDVDSITQAARIARHLDYPVKLIWTREEDIQHDLFRPFYYDRISAGLDAGGNIVGWTHKVTGSSVMARWAPPGMKEGGRLDPDAVEGAAETPYDLPAHRVEYVRAEPQGLTTAWWRGVGPTHNVFVVESVMDELASAAGKDPVSFRRGLLGHNPRALAVLDLAVSKSGWNQSLPHGRGRGVALQFAFGSYVAAVLDAEVAADGTVRIHRADVAVDCGPVVNPDTIRAQLEGGLIFGLTMALYSEITLSNGRVDQSNFHDYRMMRINEAPVVEVHVVDNPAGSIGGIGETGTAIAAPALANAIFAASGRRLRRIPFATGQLASA</sequence>
<reference evidence="2 3" key="1">
    <citation type="submission" date="2019-05" db="EMBL/GenBank/DDBJ databases">
        <authorList>
            <person name="Pankratov T."/>
            <person name="Grouzdev D."/>
        </authorList>
    </citation>
    <scope>NUCLEOTIDE SEQUENCE [LARGE SCALE GENOMIC DNA]</scope>
    <source>
        <strain evidence="2 3">KEBCLARHB70R</strain>
    </source>
</reference>